<feature type="compositionally biased region" description="Basic and acidic residues" evidence="5">
    <location>
        <begin position="634"/>
        <end position="643"/>
    </location>
</feature>
<dbReference type="OrthoDB" id="433512at2759"/>
<dbReference type="GeneID" id="70297357"/>
<keyword evidence="9" id="KW-1185">Reference proteome</keyword>
<dbReference type="PANTHER" id="PTHR24064">
    <property type="entry name" value="SOLUTE CARRIER FAMILY 22 MEMBER"/>
    <property type="match status" value="1"/>
</dbReference>
<feature type="compositionally biased region" description="Basic residues" evidence="5">
    <location>
        <begin position="9"/>
        <end position="20"/>
    </location>
</feature>
<organism evidence="8 9">
    <name type="scientific">Emericellopsis atlantica</name>
    <dbReference type="NCBI Taxonomy" id="2614577"/>
    <lineage>
        <taxon>Eukaryota</taxon>
        <taxon>Fungi</taxon>
        <taxon>Dikarya</taxon>
        <taxon>Ascomycota</taxon>
        <taxon>Pezizomycotina</taxon>
        <taxon>Sordariomycetes</taxon>
        <taxon>Hypocreomycetidae</taxon>
        <taxon>Hypocreales</taxon>
        <taxon>Bionectriaceae</taxon>
        <taxon>Emericellopsis</taxon>
    </lineage>
</organism>
<feature type="transmembrane region" description="Helical" evidence="6">
    <location>
        <begin position="515"/>
        <end position="537"/>
    </location>
</feature>
<feature type="domain" description="Major facilitator superfamily (MFS) profile" evidence="7">
    <location>
        <begin position="130"/>
        <end position="565"/>
    </location>
</feature>
<dbReference type="Proteomes" id="UP000887229">
    <property type="component" value="Unassembled WGS sequence"/>
</dbReference>
<dbReference type="AlphaFoldDB" id="A0A9P7ZN13"/>
<dbReference type="Pfam" id="PF00083">
    <property type="entry name" value="Sugar_tr"/>
    <property type="match status" value="2"/>
</dbReference>
<dbReference type="GO" id="GO:0022857">
    <property type="term" value="F:transmembrane transporter activity"/>
    <property type="evidence" value="ECO:0007669"/>
    <property type="project" value="InterPro"/>
</dbReference>
<dbReference type="GO" id="GO:0016020">
    <property type="term" value="C:membrane"/>
    <property type="evidence" value="ECO:0007669"/>
    <property type="project" value="UniProtKB-SubCell"/>
</dbReference>
<feature type="transmembrane region" description="Helical" evidence="6">
    <location>
        <begin position="291"/>
        <end position="308"/>
    </location>
</feature>
<feature type="transmembrane region" description="Helical" evidence="6">
    <location>
        <begin position="179"/>
        <end position="199"/>
    </location>
</feature>
<keyword evidence="4 6" id="KW-0472">Membrane</keyword>
<feature type="transmembrane region" description="Helical" evidence="6">
    <location>
        <begin position="418"/>
        <end position="439"/>
    </location>
</feature>
<feature type="region of interest" description="Disordered" evidence="5">
    <location>
        <begin position="634"/>
        <end position="691"/>
    </location>
</feature>
<evidence type="ECO:0000256" key="3">
    <source>
        <dbReference type="ARBA" id="ARBA00022989"/>
    </source>
</evidence>
<feature type="transmembrane region" description="Helical" evidence="6">
    <location>
        <begin position="543"/>
        <end position="561"/>
    </location>
</feature>
<dbReference type="InterPro" id="IPR036259">
    <property type="entry name" value="MFS_trans_sf"/>
</dbReference>
<dbReference type="Gene3D" id="1.20.1250.20">
    <property type="entry name" value="MFS general substrate transporter like domains"/>
    <property type="match status" value="1"/>
</dbReference>
<evidence type="ECO:0000256" key="5">
    <source>
        <dbReference type="SAM" id="MobiDB-lite"/>
    </source>
</evidence>
<keyword evidence="3 6" id="KW-1133">Transmembrane helix</keyword>
<evidence type="ECO:0000313" key="8">
    <source>
        <dbReference type="EMBL" id="KAG9255040.1"/>
    </source>
</evidence>
<dbReference type="SUPFAM" id="SSF103473">
    <property type="entry name" value="MFS general substrate transporter"/>
    <property type="match status" value="1"/>
</dbReference>
<feature type="transmembrane region" description="Helical" evidence="6">
    <location>
        <begin position="211"/>
        <end position="237"/>
    </location>
</feature>
<dbReference type="PROSITE" id="PS50850">
    <property type="entry name" value="MFS"/>
    <property type="match status" value="1"/>
</dbReference>
<name>A0A9P7ZN13_9HYPO</name>
<evidence type="ECO:0000256" key="6">
    <source>
        <dbReference type="SAM" id="Phobius"/>
    </source>
</evidence>
<comment type="caution">
    <text evidence="8">The sequence shown here is derived from an EMBL/GenBank/DDBJ whole genome shotgun (WGS) entry which is preliminary data.</text>
</comment>
<dbReference type="EMBL" id="MU251252">
    <property type="protein sequence ID" value="KAG9255040.1"/>
    <property type="molecule type" value="Genomic_DNA"/>
</dbReference>
<sequence length="691" mass="77079">MAAGNHAHAGTHHHHHHHHSAIPGEIPVPHGPVADEESDDSSSDQQQNQPDDAHDVLAGTNAHERRIFSHVTRPDDSYDADGTYWADMPLARRVRFVSKVDAAAAHEELSTIGGMVKKDPLSPISWYFRNAVIPGAGLGLEGYVLFSIGNLEPLFAKVWPACWDTNEVCSKNWVASVTYLEIIGIMVGQAAVGVIGDWVGRRWGLIQDALIMLIGLLMLTASWGLTLQGWVICYAWSLFFYGLGVGGEYPITATSSLENAVASGKLSTREDRLHRGRRVTTAFLMQGWGQFVNQVVLIVLLVIFNSGNGGPPYSQSAAQYAFRLSFAFPAIGTLWLVYYRTWKMPNASKKLAEAKSRRKVTGYDVNSLKYCFKHFGGRLLATAGTWFCNDVFFYGNKLFQGQFIKVISSNPDSLMTTWTWNLVNITVSLAGYYLAALLIDNKFYGRKMMQQVGFFMCFLMFVIPAFNFEYYTSPAGIHSFQAMYFISSFFNQFGPNSVTFLVAGEVFPTPVRATAHGFSACFGKAGALLASVLYNYIDNQTKFYVVPWFGLAGMLLTLLFLPDTTGLDLKEQERRWSYIVKGKSHEYHGVAVHPQHLSLWERLRGEGKHYDAEKDWRTKIDDMRKEWEDVREAMGPKEHENADHTNSGMPEDGEFSPEIHDYFVRSSPKGPRPAPEGVLNEKGSSSGGTSS</sequence>
<evidence type="ECO:0000256" key="2">
    <source>
        <dbReference type="ARBA" id="ARBA00022692"/>
    </source>
</evidence>
<proteinExistence type="predicted"/>
<gene>
    <name evidence="8" type="ORF">F5Z01DRAFT_70769</name>
</gene>
<dbReference type="InterPro" id="IPR020846">
    <property type="entry name" value="MFS_dom"/>
</dbReference>
<feature type="region of interest" description="Disordered" evidence="5">
    <location>
        <begin position="1"/>
        <end position="54"/>
    </location>
</feature>
<dbReference type="InterPro" id="IPR005828">
    <property type="entry name" value="MFS_sugar_transport-like"/>
</dbReference>
<evidence type="ECO:0000256" key="4">
    <source>
        <dbReference type="ARBA" id="ARBA00023136"/>
    </source>
</evidence>
<feature type="transmembrane region" description="Helical" evidence="6">
    <location>
        <begin position="451"/>
        <end position="470"/>
    </location>
</feature>
<feature type="compositionally biased region" description="Polar residues" evidence="5">
    <location>
        <begin position="682"/>
        <end position="691"/>
    </location>
</feature>
<dbReference type="RefSeq" id="XP_046118964.1">
    <property type="nucleotide sequence ID" value="XM_046266454.1"/>
</dbReference>
<comment type="subcellular location">
    <subcellularLocation>
        <location evidence="1">Membrane</location>
        <topology evidence="1">Multi-pass membrane protein</topology>
    </subcellularLocation>
</comment>
<protein>
    <submittedName>
        <fullName evidence="8">Major facilitator superfamily domain-containing protein</fullName>
    </submittedName>
</protein>
<evidence type="ECO:0000313" key="9">
    <source>
        <dbReference type="Proteomes" id="UP000887229"/>
    </source>
</evidence>
<keyword evidence="2 6" id="KW-0812">Transmembrane</keyword>
<evidence type="ECO:0000259" key="7">
    <source>
        <dbReference type="PROSITE" id="PS50850"/>
    </source>
</evidence>
<evidence type="ECO:0000256" key="1">
    <source>
        <dbReference type="ARBA" id="ARBA00004141"/>
    </source>
</evidence>
<feature type="transmembrane region" description="Helical" evidence="6">
    <location>
        <begin position="320"/>
        <end position="339"/>
    </location>
</feature>
<accession>A0A9P7ZN13</accession>
<reference evidence="8" key="1">
    <citation type="journal article" date="2021" name="IMA Fungus">
        <title>Genomic characterization of three marine fungi, including Emericellopsis atlantica sp. nov. with signatures of a generalist lifestyle and marine biomass degradation.</title>
        <authorList>
            <person name="Hagestad O.C."/>
            <person name="Hou L."/>
            <person name="Andersen J.H."/>
            <person name="Hansen E.H."/>
            <person name="Altermark B."/>
            <person name="Li C."/>
            <person name="Kuhnert E."/>
            <person name="Cox R.J."/>
            <person name="Crous P.W."/>
            <person name="Spatafora J.W."/>
            <person name="Lail K."/>
            <person name="Amirebrahimi M."/>
            <person name="Lipzen A."/>
            <person name="Pangilinan J."/>
            <person name="Andreopoulos W."/>
            <person name="Hayes R.D."/>
            <person name="Ng V."/>
            <person name="Grigoriev I.V."/>
            <person name="Jackson S.A."/>
            <person name="Sutton T.D.S."/>
            <person name="Dobson A.D.W."/>
            <person name="Rama T."/>
        </authorList>
    </citation>
    <scope>NUCLEOTIDE SEQUENCE</scope>
    <source>
        <strain evidence="8">TS7</strain>
    </source>
</reference>